<feature type="region of interest" description="Disordered" evidence="2">
    <location>
        <begin position="95"/>
        <end position="147"/>
    </location>
</feature>
<evidence type="ECO:0000256" key="2">
    <source>
        <dbReference type="SAM" id="MobiDB-lite"/>
    </source>
</evidence>
<dbReference type="EMBL" id="GL376601">
    <property type="status" value="NOT_ANNOTATED_CDS"/>
    <property type="molecule type" value="Genomic_DNA"/>
</dbReference>
<dbReference type="InParanoid" id="K3X4S8"/>
<dbReference type="STRING" id="431595.K3X4S8"/>
<dbReference type="Proteomes" id="UP000019132">
    <property type="component" value="Unassembled WGS sequence"/>
</dbReference>
<dbReference type="HOGENOM" id="CLU_529469_0_0_1"/>
<organism evidence="3 4">
    <name type="scientific">Globisporangium ultimum (strain ATCC 200006 / CBS 805.95 / DAOM BR144)</name>
    <name type="common">Pythium ultimum</name>
    <dbReference type="NCBI Taxonomy" id="431595"/>
    <lineage>
        <taxon>Eukaryota</taxon>
        <taxon>Sar</taxon>
        <taxon>Stramenopiles</taxon>
        <taxon>Oomycota</taxon>
        <taxon>Peronosporomycetes</taxon>
        <taxon>Pythiales</taxon>
        <taxon>Pythiaceae</taxon>
        <taxon>Globisporangium</taxon>
    </lineage>
</organism>
<dbReference type="eggNOG" id="ENOG502S3I4">
    <property type="taxonomic scope" value="Eukaryota"/>
</dbReference>
<name>K3X4S8_GLOUD</name>
<dbReference type="OMA" id="WVPIFEQ"/>
<evidence type="ECO:0008006" key="5">
    <source>
        <dbReference type="Google" id="ProtNLM"/>
    </source>
</evidence>
<feature type="coiled-coil region" evidence="1">
    <location>
        <begin position="233"/>
        <end position="300"/>
    </location>
</feature>
<feature type="coiled-coil region" evidence="1">
    <location>
        <begin position="13"/>
        <end position="40"/>
    </location>
</feature>
<accession>K3X4S8</accession>
<sequence>MVGLVLSPAQRSLAEKSLAVRRARDEKENIQKAIEEASRRRIDEIRKARCDTMQHHQHALTTASAKERDHRLIIRHVGEQLASVAKRELLHEPRKCGKKAIGPHQDAANRSSTTWLSQNANDKSTRSEGTNGDNEYDEDRFGSVRRPPRVRPPNLWVSIFEKEQADVKHEQEEAKRKRLADTEQYRVELAQQEAHKQTQKQHEREVADKFAQMQAKQVAAWKEQAVAKQRDAHEAMVAEAKRCQQELQQTLEQQVAAQRKKAHSELRVLERYKTMMEEEKRQKELKKQQHKQEMALVKQANAMQLELKRKVLQREQEEEVLLQKEYTKKLSLQEQQRQEELAAILAKQSQKVKLALLNVKSAEEKAREDEERAAIIQAQVRKKEEEELKRRAARTQEVAHTQVLALVQQKAERRQQHLAEQQAEDAYAKESKRDFQQWQQKEIGKKLAVRERNRDYQTLLKQQIALDETRKASEDKYGMTCEEMSLNAALLKKAGVAQVPQDAARTRQY</sequence>
<dbReference type="EnsemblProtists" id="PYU1_T012227">
    <property type="protein sequence ID" value="PYU1_T012227"/>
    <property type="gene ID" value="PYU1_G012201"/>
</dbReference>
<reference evidence="3" key="3">
    <citation type="submission" date="2015-02" db="UniProtKB">
        <authorList>
            <consortium name="EnsemblProtists"/>
        </authorList>
    </citation>
    <scope>IDENTIFICATION</scope>
    <source>
        <strain evidence="3">DAOM BR144</strain>
    </source>
</reference>
<feature type="compositionally biased region" description="Polar residues" evidence="2">
    <location>
        <begin position="108"/>
        <end position="133"/>
    </location>
</feature>
<reference evidence="4" key="2">
    <citation type="submission" date="2010-04" db="EMBL/GenBank/DDBJ databases">
        <authorList>
            <person name="Buell R."/>
            <person name="Hamilton J."/>
            <person name="Hostetler J."/>
        </authorList>
    </citation>
    <scope>NUCLEOTIDE SEQUENCE [LARGE SCALE GENOMIC DNA]</scope>
    <source>
        <strain evidence="4">DAOM:BR144</strain>
    </source>
</reference>
<evidence type="ECO:0000256" key="1">
    <source>
        <dbReference type="SAM" id="Coils"/>
    </source>
</evidence>
<protein>
    <recommendedName>
        <fullName evidence="5">Trichohyalin-plectin-homology domain-containing protein</fullName>
    </recommendedName>
</protein>
<feature type="coiled-coil region" evidence="1">
    <location>
        <begin position="345"/>
        <end position="424"/>
    </location>
</feature>
<keyword evidence="1" id="KW-0175">Coiled coil</keyword>
<evidence type="ECO:0000313" key="3">
    <source>
        <dbReference type="EnsemblProtists" id="PYU1_T012227"/>
    </source>
</evidence>
<evidence type="ECO:0000313" key="4">
    <source>
        <dbReference type="Proteomes" id="UP000019132"/>
    </source>
</evidence>
<proteinExistence type="predicted"/>
<dbReference type="AlphaFoldDB" id="K3X4S8"/>
<dbReference type="VEuPathDB" id="FungiDB:PYU1_G012201"/>
<reference evidence="4" key="1">
    <citation type="journal article" date="2010" name="Genome Biol.">
        <title>Genome sequence of the necrotrophic plant pathogen Pythium ultimum reveals original pathogenicity mechanisms and effector repertoire.</title>
        <authorList>
            <person name="Levesque C.A."/>
            <person name="Brouwer H."/>
            <person name="Cano L."/>
            <person name="Hamilton J.P."/>
            <person name="Holt C."/>
            <person name="Huitema E."/>
            <person name="Raffaele S."/>
            <person name="Robideau G.P."/>
            <person name="Thines M."/>
            <person name="Win J."/>
            <person name="Zerillo M.M."/>
            <person name="Beakes G.W."/>
            <person name="Boore J.L."/>
            <person name="Busam D."/>
            <person name="Dumas B."/>
            <person name="Ferriera S."/>
            <person name="Fuerstenberg S.I."/>
            <person name="Gachon C.M."/>
            <person name="Gaulin E."/>
            <person name="Govers F."/>
            <person name="Grenville-Briggs L."/>
            <person name="Horner N."/>
            <person name="Hostetler J."/>
            <person name="Jiang R.H."/>
            <person name="Johnson J."/>
            <person name="Krajaejun T."/>
            <person name="Lin H."/>
            <person name="Meijer H.J."/>
            <person name="Moore B."/>
            <person name="Morris P."/>
            <person name="Phuntmart V."/>
            <person name="Puiu D."/>
            <person name="Shetty J."/>
            <person name="Stajich J.E."/>
            <person name="Tripathy S."/>
            <person name="Wawra S."/>
            <person name="van West P."/>
            <person name="Whitty B.R."/>
            <person name="Coutinho P.M."/>
            <person name="Henrissat B."/>
            <person name="Martin F."/>
            <person name="Thomas P.D."/>
            <person name="Tyler B.M."/>
            <person name="De Vries R.P."/>
            <person name="Kamoun S."/>
            <person name="Yandell M."/>
            <person name="Tisserat N."/>
            <person name="Buell C.R."/>
        </authorList>
    </citation>
    <scope>NUCLEOTIDE SEQUENCE</scope>
    <source>
        <strain evidence="4">DAOM:BR144</strain>
    </source>
</reference>
<keyword evidence="4" id="KW-1185">Reference proteome</keyword>